<dbReference type="OrthoDB" id="378964at2157"/>
<accession>F2L170</accession>
<feature type="transmembrane region" description="Helical" evidence="1">
    <location>
        <begin position="35"/>
        <end position="54"/>
    </location>
</feature>
<dbReference type="eggNOG" id="arCOG05556">
    <property type="taxonomic scope" value="Archaea"/>
</dbReference>
<dbReference type="HOGENOM" id="CLU_2115606_0_0_2"/>
<keyword evidence="1" id="KW-1133">Transmembrane helix</keyword>
<evidence type="ECO:0000256" key="1">
    <source>
        <dbReference type="SAM" id="Phobius"/>
    </source>
</evidence>
<dbReference type="RefSeq" id="WP_013680142.1">
    <property type="nucleotide sequence ID" value="NC_015315.1"/>
</dbReference>
<dbReference type="EMBL" id="CP002590">
    <property type="protein sequence ID" value="AEA12806.1"/>
    <property type="molecule type" value="Genomic_DNA"/>
</dbReference>
<organism evidence="2 3">
    <name type="scientific">Thermoproteus uzoniensis (strain 768-20)</name>
    <dbReference type="NCBI Taxonomy" id="999630"/>
    <lineage>
        <taxon>Archaea</taxon>
        <taxon>Thermoproteota</taxon>
        <taxon>Thermoprotei</taxon>
        <taxon>Thermoproteales</taxon>
        <taxon>Thermoproteaceae</taxon>
        <taxon>Thermoproteus</taxon>
    </lineage>
</organism>
<keyword evidence="1" id="KW-0472">Membrane</keyword>
<feature type="transmembrane region" description="Helical" evidence="1">
    <location>
        <begin position="6"/>
        <end position="28"/>
    </location>
</feature>
<dbReference type="GeneID" id="10360857"/>
<reference key="2">
    <citation type="submission" date="2011-03" db="EMBL/GenBank/DDBJ databases">
        <title>Complete genome sequence of the thermoacidophilic crenarchaeon Thermoproteus uzoniensis 768-20.</title>
        <authorList>
            <person name="Mardanov A.V."/>
            <person name="Gumerov V.M."/>
            <person name="Beletsky A.V."/>
            <person name="Prokofeva M.I."/>
            <person name="Bonch-Osmolovskaya E.A."/>
            <person name="Ravin N.V."/>
            <person name="Skryabin K.G."/>
        </authorList>
    </citation>
    <scope>NUCLEOTIDE SEQUENCE</scope>
    <source>
        <strain>768-20</strain>
    </source>
</reference>
<protein>
    <submittedName>
        <fullName evidence="2">Uncharacterized protein</fullName>
    </submittedName>
</protein>
<feature type="transmembrane region" description="Helical" evidence="1">
    <location>
        <begin position="74"/>
        <end position="97"/>
    </location>
</feature>
<dbReference type="AlphaFoldDB" id="F2L170"/>
<name>F2L170_THEU7</name>
<sequence>MRLYIVASLAVAIYLFYALHVNSVGTALSVIEASLILGFGLIASLAPVAGPALYAEIMALAQSATGIALPPVLYVVLTWLSFALSGMSTAFLAMYLLQMGRWAAKRAFRFLLYW</sequence>
<evidence type="ECO:0000313" key="3">
    <source>
        <dbReference type="Proteomes" id="UP000008138"/>
    </source>
</evidence>
<evidence type="ECO:0000313" key="2">
    <source>
        <dbReference type="EMBL" id="AEA12806.1"/>
    </source>
</evidence>
<dbReference type="KEGG" id="tuz:TUZN_1330"/>
<reference evidence="2 3" key="1">
    <citation type="journal article" date="2011" name="J. Bacteriol.">
        <title>Complete genome sequence of the thermoacidophilic crenarchaeon Thermoproteus uzoniensis 768-20.</title>
        <authorList>
            <person name="Mardanov A.V."/>
            <person name="Gumerov V.M."/>
            <person name="Beletsky A.V."/>
            <person name="Prokofeva M.I."/>
            <person name="Bonch-Osmolovskaya E.A."/>
            <person name="Ravin N.V."/>
            <person name="Skryabin K.G."/>
        </authorList>
    </citation>
    <scope>NUCLEOTIDE SEQUENCE [LARGE SCALE GENOMIC DNA]</scope>
    <source>
        <strain evidence="2 3">768-20</strain>
    </source>
</reference>
<proteinExistence type="predicted"/>
<dbReference type="STRING" id="999630.TUZN_1330"/>
<keyword evidence="1" id="KW-0812">Transmembrane</keyword>
<gene>
    <name evidence="2" type="ordered locus">TUZN_1330</name>
</gene>
<keyword evidence="3" id="KW-1185">Reference proteome</keyword>
<dbReference type="Proteomes" id="UP000008138">
    <property type="component" value="Chromosome"/>
</dbReference>